<organism evidence="2 3">
    <name type="scientific">Scophthalmus maximus</name>
    <name type="common">Turbot</name>
    <name type="synonym">Psetta maxima</name>
    <dbReference type="NCBI Taxonomy" id="52904"/>
    <lineage>
        <taxon>Eukaryota</taxon>
        <taxon>Metazoa</taxon>
        <taxon>Chordata</taxon>
        <taxon>Craniata</taxon>
        <taxon>Vertebrata</taxon>
        <taxon>Euteleostomi</taxon>
        <taxon>Actinopterygii</taxon>
        <taxon>Neopterygii</taxon>
        <taxon>Teleostei</taxon>
        <taxon>Neoteleostei</taxon>
        <taxon>Acanthomorphata</taxon>
        <taxon>Carangaria</taxon>
        <taxon>Pleuronectiformes</taxon>
        <taxon>Pleuronectoidei</taxon>
        <taxon>Scophthalmidae</taxon>
        <taxon>Scophthalmus</taxon>
    </lineage>
</organism>
<feature type="region of interest" description="Disordered" evidence="1">
    <location>
        <begin position="1"/>
        <end position="24"/>
    </location>
</feature>
<comment type="caution">
    <text evidence="2">The sequence shown here is derived from an EMBL/GenBank/DDBJ whole genome shotgun (WGS) entry which is preliminary data.</text>
</comment>
<feature type="compositionally biased region" description="Polar residues" evidence="1">
    <location>
        <begin position="1"/>
        <end position="10"/>
    </location>
</feature>
<proteinExistence type="predicted"/>
<dbReference type="AlphaFoldDB" id="A0A6A4SUH2"/>
<evidence type="ECO:0000313" key="2">
    <source>
        <dbReference type="EMBL" id="KAF0037613.1"/>
    </source>
</evidence>
<evidence type="ECO:0000313" key="3">
    <source>
        <dbReference type="Proteomes" id="UP000438429"/>
    </source>
</evidence>
<evidence type="ECO:0000256" key="1">
    <source>
        <dbReference type="SAM" id="MobiDB-lite"/>
    </source>
</evidence>
<reference evidence="2 3" key="1">
    <citation type="submission" date="2019-06" db="EMBL/GenBank/DDBJ databases">
        <title>Draft genomes of female and male turbot (Scophthalmus maximus).</title>
        <authorList>
            <person name="Xu H."/>
            <person name="Xu X.-W."/>
            <person name="Shao C."/>
            <person name="Chen S."/>
        </authorList>
    </citation>
    <scope>NUCLEOTIDE SEQUENCE [LARGE SCALE GENOMIC DNA]</scope>
    <source>
        <strain evidence="2">Ysfricsl-2016a</strain>
        <tissue evidence="2">Blood</tissue>
    </source>
</reference>
<name>A0A6A4SUH2_SCOMX</name>
<gene>
    <name evidence="2" type="ORF">F2P81_010487</name>
</gene>
<accession>A0A6A4SUH2</accession>
<sequence>MKKWRATQNRKASEVEDFSPPESPEVGISVVEDHVVLRRICMTRRLPAGAEAMRVREKIGKSLHWRVVAQQSYRKLVRLSCLM</sequence>
<protein>
    <submittedName>
        <fullName evidence="2">Uncharacterized protein</fullName>
    </submittedName>
</protein>
<dbReference type="Proteomes" id="UP000438429">
    <property type="component" value="Unassembled WGS sequence"/>
</dbReference>
<dbReference type="EMBL" id="VEVO01000009">
    <property type="protein sequence ID" value="KAF0037613.1"/>
    <property type="molecule type" value="Genomic_DNA"/>
</dbReference>